<proteinExistence type="predicted"/>
<dbReference type="AlphaFoldDB" id="A0A6G0R538"/>
<dbReference type="Proteomes" id="UP000486351">
    <property type="component" value="Unassembled WGS sequence"/>
</dbReference>
<evidence type="ECO:0000313" key="2">
    <source>
        <dbReference type="EMBL" id="KAE9318007.1"/>
    </source>
</evidence>
<dbReference type="EMBL" id="QXFY01001429">
    <property type="protein sequence ID" value="KAE9318007.1"/>
    <property type="molecule type" value="Genomic_DNA"/>
</dbReference>
<reference evidence="2 3" key="1">
    <citation type="submission" date="2018-09" db="EMBL/GenBank/DDBJ databases">
        <title>Genomic investigation of the strawberry pathogen Phytophthora fragariae indicates pathogenicity is determined by transcriptional variation in three key races.</title>
        <authorList>
            <person name="Adams T.M."/>
            <person name="Armitage A.D."/>
            <person name="Sobczyk M.K."/>
            <person name="Bates H.J."/>
            <person name="Dunwell J.M."/>
            <person name="Nellist C.F."/>
            <person name="Harrison R.J."/>
        </authorList>
    </citation>
    <scope>NUCLEOTIDE SEQUENCE [LARGE SCALE GENOMIC DNA]</scope>
    <source>
        <strain evidence="2 3">NOV-77</strain>
    </source>
</reference>
<evidence type="ECO:0008006" key="4">
    <source>
        <dbReference type="Google" id="ProtNLM"/>
    </source>
</evidence>
<accession>A0A6G0R538</accession>
<feature type="chain" id="PRO_5026219571" description="Pectate lyase" evidence="1">
    <location>
        <begin position="17"/>
        <end position="67"/>
    </location>
</feature>
<sequence length="67" mass="7247">MVFACGLLLRFWGDAAQYAAYILNRAPTNSNSGRVSPLKVVLTGKSPPLGEIVVFGSPCPVYRDPHK</sequence>
<protein>
    <recommendedName>
        <fullName evidence="4">Pectate lyase</fullName>
    </recommendedName>
</protein>
<comment type="caution">
    <text evidence="2">The sequence shown here is derived from an EMBL/GenBank/DDBJ whole genome shotgun (WGS) entry which is preliminary data.</text>
</comment>
<feature type="signal peptide" evidence="1">
    <location>
        <begin position="1"/>
        <end position="16"/>
    </location>
</feature>
<keyword evidence="1" id="KW-0732">Signal</keyword>
<name>A0A6G0R538_9STRA</name>
<gene>
    <name evidence="2" type="ORF">PF008_g18607</name>
</gene>
<evidence type="ECO:0000256" key="1">
    <source>
        <dbReference type="SAM" id="SignalP"/>
    </source>
</evidence>
<organism evidence="2 3">
    <name type="scientific">Phytophthora fragariae</name>
    <dbReference type="NCBI Taxonomy" id="53985"/>
    <lineage>
        <taxon>Eukaryota</taxon>
        <taxon>Sar</taxon>
        <taxon>Stramenopiles</taxon>
        <taxon>Oomycota</taxon>
        <taxon>Peronosporomycetes</taxon>
        <taxon>Peronosporales</taxon>
        <taxon>Peronosporaceae</taxon>
        <taxon>Phytophthora</taxon>
    </lineage>
</organism>
<evidence type="ECO:0000313" key="3">
    <source>
        <dbReference type="Proteomes" id="UP000486351"/>
    </source>
</evidence>